<proteinExistence type="predicted"/>
<keyword evidence="1" id="KW-0812">Transmembrane</keyword>
<dbReference type="RefSeq" id="WP_074722653.1">
    <property type="nucleotide sequence ID" value="NZ_CBCRVS010000012.1"/>
</dbReference>
<organism evidence="2 3">
    <name type="scientific">Flavobacterium frigoris</name>
    <dbReference type="NCBI Taxonomy" id="229204"/>
    <lineage>
        <taxon>Bacteria</taxon>
        <taxon>Pseudomonadati</taxon>
        <taxon>Bacteroidota</taxon>
        <taxon>Flavobacteriia</taxon>
        <taxon>Flavobacteriales</taxon>
        <taxon>Flavobacteriaceae</taxon>
        <taxon>Flavobacterium</taxon>
    </lineage>
</organism>
<name>A0A1H9I1L7_FLAFI</name>
<feature type="transmembrane region" description="Helical" evidence="1">
    <location>
        <begin position="296"/>
        <end position="315"/>
    </location>
</feature>
<dbReference type="Proteomes" id="UP000183658">
    <property type="component" value="Unassembled WGS sequence"/>
</dbReference>
<reference evidence="3" key="1">
    <citation type="submission" date="2016-10" db="EMBL/GenBank/DDBJ databases">
        <authorList>
            <person name="Varghese N."/>
            <person name="Submissions S."/>
        </authorList>
    </citation>
    <scope>NUCLEOTIDE SEQUENCE [LARGE SCALE GENOMIC DNA]</scope>
    <source>
        <strain evidence="3">DSM 15719</strain>
    </source>
</reference>
<keyword evidence="3" id="KW-1185">Reference proteome</keyword>
<keyword evidence="1" id="KW-0472">Membrane</keyword>
<dbReference type="InterPro" id="IPR025519">
    <property type="entry name" value="DUF4407"/>
</dbReference>
<feature type="transmembrane region" description="Helical" evidence="1">
    <location>
        <begin position="66"/>
        <end position="87"/>
    </location>
</feature>
<protein>
    <recommendedName>
        <fullName evidence="4">DUF4407 domain-containing protein</fullName>
    </recommendedName>
</protein>
<gene>
    <name evidence="2" type="ORF">SAMN05444355_103327</name>
</gene>
<evidence type="ECO:0000256" key="1">
    <source>
        <dbReference type="SAM" id="Phobius"/>
    </source>
</evidence>
<evidence type="ECO:0000313" key="2">
    <source>
        <dbReference type="EMBL" id="SEQ68345.1"/>
    </source>
</evidence>
<evidence type="ECO:0000313" key="3">
    <source>
        <dbReference type="Proteomes" id="UP000183658"/>
    </source>
</evidence>
<dbReference type="AlphaFoldDB" id="A0A1H9I1L7"/>
<keyword evidence="1" id="KW-1133">Transmembrane helix</keyword>
<dbReference type="EMBL" id="FOFZ01000003">
    <property type="protein sequence ID" value="SEQ68345.1"/>
    <property type="molecule type" value="Genomic_DNA"/>
</dbReference>
<dbReference type="Pfam" id="PF14362">
    <property type="entry name" value="DUF4407"/>
    <property type="match status" value="1"/>
</dbReference>
<accession>A0A1H9I1L7</accession>
<dbReference type="OrthoDB" id="594406at2"/>
<feature type="transmembrane region" description="Helical" evidence="1">
    <location>
        <begin position="37"/>
        <end position="60"/>
    </location>
</feature>
<evidence type="ECO:0008006" key="4">
    <source>
        <dbReference type="Google" id="ProtNLM"/>
    </source>
</evidence>
<sequence length="414" mass="47131">MKKAIKYIGKKTEDIFLWASGAEVEVLKMVPSEKSKYFGIGGTIIFTALMASFAGGYAFFTAFKSTYLSIPFGLFWGALIFNLDRYIVASFGVGDGKKTISRQELIEAAPRLVMAIILGFVISTPLELKLFEKEINAKISTDIAIVQNTIINSSSTDPKLISLKSERTQLVSSIKKREEIIENKRFFWEKSNKDKNDEWNTGKFSGKLGKGGYYDDLKKVADDAEVDYNKNKTNYSALNDLDYKKIDLLDKKIDQRDAQLRVEIENQTTVQSQNDGLLARLKALGDLTSENTTLLFSKWLITILFIFIEIAPILFKMMTERGPYDDIIDRKKHEIKVQQLQLQSNINQEINTAVKIHTEKYEQKLNAELHTNKEILESIAKAQQEIAIVAIEKWKEEQKQLIQNNSIQIIKGNN</sequence>